<dbReference type="SMART" id="SM00347">
    <property type="entry name" value="HTH_MARR"/>
    <property type="match status" value="1"/>
</dbReference>
<dbReference type="PROSITE" id="PS50995">
    <property type="entry name" value="HTH_MARR_2"/>
    <property type="match status" value="1"/>
</dbReference>
<proteinExistence type="predicted"/>
<protein>
    <recommendedName>
        <fullName evidence="1">HTH marR-type domain-containing protein</fullName>
    </recommendedName>
</protein>
<evidence type="ECO:0000313" key="3">
    <source>
        <dbReference type="Proteomes" id="UP001500689"/>
    </source>
</evidence>
<dbReference type="SUPFAM" id="SSF46785">
    <property type="entry name" value="Winged helix' DNA-binding domain"/>
    <property type="match status" value="1"/>
</dbReference>
<evidence type="ECO:0000313" key="2">
    <source>
        <dbReference type="EMBL" id="GAA3527106.1"/>
    </source>
</evidence>
<name>A0ABP6V505_9PSEU</name>
<dbReference type="InterPro" id="IPR036388">
    <property type="entry name" value="WH-like_DNA-bd_sf"/>
</dbReference>
<dbReference type="Pfam" id="PF01047">
    <property type="entry name" value="MarR"/>
    <property type="match status" value="1"/>
</dbReference>
<dbReference type="InterPro" id="IPR039422">
    <property type="entry name" value="MarR/SlyA-like"/>
</dbReference>
<gene>
    <name evidence="2" type="ORF">GCM10022222_07640</name>
</gene>
<dbReference type="EMBL" id="BAAAZN010000001">
    <property type="protein sequence ID" value="GAA3527106.1"/>
    <property type="molecule type" value="Genomic_DNA"/>
</dbReference>
<feature type="domain" description="HTH marR-type" evidence="1">
    <location>
        <begin position="11"/>
        <end position="142"/>
    </location>
</feature>
<sequence>MVVGMASNKLAAELLDQVMSLSGRVAGIMRDGLEALDLTETLANLIWLVDPAVDPVPLRKLAARLHYDPSNVTLLCSRLEEKGLAERRPHPRDGRVRTLVLTKKGVQVRNRLLRQVTARSPLGVLDAAEQRQLQVTLTKVLGTI</sequence>
<dbReference type="PANTHER" id="PTHR33164:SF99">
    <property type="entry name" value="MARR FAMILY REGULATORY PROTEIN"/>
    <property type="match status" value="1"/>
</dbReference>
<comment type="caution">
    <text evidence="2">The sequence shown here is derived from an EMBL/GenBank/DDBJ whole genome shotgun (WGS) entry which is preliminary data.</text>
</comment>
<dbReference type="InterPro" id="IPR036390">
    <property type="entry name" value="WH_DNA-bd_sf"/>
</dbReference>
<dbReference type="Proteomes" id="UP001500689">
    <property type="component" value="Unassembled WGS sequence"/>
</dbReference>
<dbReference type="InterPro" id="IPR000835">
    <property type="entry name" value="HTH_MarR-typ"/>
</dbReference>
<keyword evidence="3" id="KW-1185">Reference proteome</keyword>
<dbReference type="Gene3D" id="1.10.10.10">
    <property type="entry name" value="Winged helix-like DNA-binding domain superfamily/Winged helix DNA-binding domain"/>
    <property type="match status" value="1"/>
</dbReference>
<evidence type="ECO:0000259" key="1">
    <source>
        <dbReference type="PROSITE" id="PS50995"/>
    </source>
</evidence>
<organism evidence="2 3">
    <name type="scientific">Amycolatopsis ultiminotia</name>
    <dbReference type="NCBI Taxonomy" id="543629"/>
    <lineage>
        <taxon>Bacteria</taxon>
        <taxon>Bacillati</taxon>
        <taxon>Actinomycetota</taxon>
        <taxon>Actinomycetes</taxon>
        <taxon>Pseudonocardiales</taxon>
        <taxon>Pseudonocardiaceae</taxon>
        <taxon>Amycolatopsis</taxon>
    </lineage>
</organism>
<accession>A0ABP6V505</accession>
<dbReference type="PANTHER" id="PTHR33164">
    <property type="entry name" value="TRANSCRIPTIONAL REGULATOR, MARR FAMILY"/>
    <property type="match status" value="1"/>
</dbReference>
<reference evidence="3" key="1">
    <citation type="journal article" date="2019" name="Int. J. Syst. Evol. Microbiol.">
        <title>The Global Catalogue of Microorganisms (GCM) 10K type strain sequencing project: providing services to taxonomists for standard genome sequencing and annotation.</title>
        <authorList>
            <consortium name="The Broad Institute Genomics Platform"/>
            <consortium name="The Broad Institute Genome Sequencing Center for Infectious Disease"/>
            <person name="Wu L."/>
            <person name="Ma J."/>
        </authorList>
    </citation>
    <scope>NUCLEOTIDE SEQUENCE [LARGE SCALE GENOMIC DNA]</scope>
    <source>
        <strain evidence="3">JCM 16898</strain>
    </source>
</reference>